<dbReference type="OrthoDB" id="447842at2759"/>
<comment type="similarity">
    <text evidence="1">Belongs to the Nudix hydrolase family.</text>
</comment>
<keyword evidence="2" id="KW-0479">Metal-binding</keyword>
<dbReference type="GO" id="GO:0051287">
    <property type="term" value="F:NAD binding"/>
    <property type="evidence" value="ECO:0007669"/>
    <property type="project" value="TreeGrafter"/>
</dbReference>
<dbReference type="InterPro" id="IPR040618">
    <property type="entry name" value="Pre-Nudix"/>
</dbReference>
<dbReference type="EMBL" id="KK914724">
    <property type="protein sequence ID" value="KDP29942.1"/>
    <property type="molecule type" value="Genomic_DNA"/>
</dbReference>
<dbReference type="Pfam" id="PF18290">
    <property type="entry name" value="Nudix_hydro"/>
    <property type="match status" value="1"/>
</dbReference>
<feature type="domain" description="Nudix hydrolase" evidence="4">
    <location>
        <begin position="164"/>
        <end position="294"/>
    </location>
</feature>
<evidence type="ECO:0000259" key="4">
    <source>
        <dbReference type="PROSITE" id="PS51462"/>
    </source>
</evidence>
<dbReference type="SUPFAM" id="SSF55811">
    <property type="entry name" value="Nudix"/>
    <property type="match status" value="1"/>
</dbReference>
<dbReference type="FunFam" id="3.90.79.10:FF:000015">
    <property type="entry name" value="Nudix hydrolase 8"/>
    <property type="match status" value="1"/>
</dbReference>
<dbReference type="PANTHER" id="PTHR13994">
    <property type="entry name" value="NUDIX HYDROLASE RELATED"/>
    <property type="match status" value="1"/>
</dbReference>
<dbReference type="Gene3D" id="3.90.79.10">
    <property type="entry name" value="Nucleoside Triphosphate Pyrophosphohydrolase"/>
    <property type="match status" value="1"/>
</dbReference>
<gene>
    <name evidence="5" type="ORF">JCGZ_18511</name>
</gene>
<dbReference type="GO" id="GO:0035529">
    <property type="term" value="F:NADH pyrophosphatase activity"/>
    <property type="evidence" value="ECO:0007669"/>
    <property type="project" value="TreeGrafter"/>
</dbReference>
<dbReference type="PROSITE" id="PS00893">
    <property type="entry name" value="NUDIX_BOX"/>
    <property type="match status" value="1"/>
</dbReference>
<accession>A0A067K1D4</accession>
<dbReference type="InterPro" id="IPR003293">
    <property type="entry name" value="Nudix_hydrolase6-like"/>
</dbReference>
<dbReference type="Proteomes" id="UP000027138">
    <property type="component" value="Unassembled WGS sequence"/>
</dbReference>
<dbReference type="AlphaFoldDB" id="A0A067K1D4"/>
<keyword evidence="6" id="KW-1185">Reference proteome</keyword>
<dbReference type="InterPro" id="IPR015797">
    <property type="entry name" value="NUDIX_hydrolase-like_dom_sf"/>
</dbReference>
<dbReference type="PROSITE" id="PS51462">
    <property type="entry name" value="NUDIX"/>
    <property type="match status" value="1"/>
</dbReference>
<keyword evidence="3" id="KW-0378">Hydrolase</keyword>
<dbReference type="CDD" id="cd04670">
    <property type="entry name" value="NUDIX_ASFGF2_Nudt6"/>
    <property type="match status" value="1"/>
</dbReference>
<dbReference type="InterPro" id="IPR020084">
    <property type="entry name" value="NUDIX_hydrolase_CS"/>
</dbReference>
<dbReference type="STRING" id="180498.A0A067K1D4"/>
<sequence>MLPLLQSSVYTNQRNANFQPAPKEDMFSNCTILLAWFCICSSVLIKNLSASTPPLIVKEQMEAKDGVIEQIGLQSAVEDSYGGVTVDMKEPVDPKVFLPLLRASISKWRQQGKKGVWIKLPIELASLVAPLVQERFRYHHAESDYLMLVYWIPNTPNTLPENASHRVGIGAFVLNSKRQVLVVKERNGEFKGKGVWKLPTGVVNEGEDICTAAVREVKEETGIETEFVEVLAFRQSHKSFFSKSDLFFICMLQPHSSEILKQDSEIEAAQWMPIEEYVEQSYNKKHQLFKYVAEICKTKAEGAYVGFSAVPVATSSGKEMHLYLNNRDFLANL</sequence>
<protein>
    <recommendedName>
        <fullName evidence="4">Nudix hydrolase domain-containing protein</fullName>
    </recommendedName>
</protein>
<proteinExistence type="inferred from homology"/>
<organism evidence="5 6">
    <name type="scientific">Jatropha curcas</name>
    <name type="common">Barbados nut</name>
    <dbReference type="NCBI Taxonomy" id="180498"/>
    <lineage>
        <taxon>Eukaryota</taxon>
        <taxon>Viridiplantae</taxon>
        <taxon>Streptophyta</taxon>
        <taxon>Embryophyta</taxon>
        <taxon>Tracheophyta</taxon>
        <taxon>Spermatophyta</taxon>
        <taxon>Magnoliopsida</taxon>
        <taxon>eudicotyledons</taxon>
        <taxon>Gunneridae</taxon>
        <taxon>Pentapetalae</taxon>
        <taxon>rosids</taxon>
        <taxon>fabids</taxon>
        <taxon>Malpighiales</taxon>
        <taxon>Euphorbiaceae</taxon>
        <taxon>Crotonoideae</taxon>
        <taxon>Jatropheae</taxon>
        <taxon>Jatropha</taxon>
    </lineage>
</organism>
<dbReference type="Pfam" id="PF00293">
    <property type="entry name" value="NUDIX"/>
    <property type="match status" value="1"/>
</dbReference>
<dbReference type="GO" id="GO:0046872">
    <property type="term" value="F:metal ion binding"/>
    <property type="evidence" value="ECO:0007669"/>
    <property type="project" value="UniProtKB-KW"/>
</dbReference>
<dbReference type="InterPro" id="IPR000086">
    <property type="entry name" value="NUDIX_hydrolase_dom"/>
</dbReference>
<evidence type="ECO:0000313" key="6">
    <source>
        <dbReference type="Proteomes" id="UP000027138"/>
    </source>
</evidence>
<dbReference type="Gene3D" id="3.40.630.30">
    <property type="match status" value="1"/>
</dbReference>
<dbReference type="PRINTS" id="PR01356">
    <property type="entry name" value="GFGPROTEIN"/>
</dbReference>
<evidence type="ECO:0000313" key="5">
    <source>
        <dbReference type="EMBL" id="KDP29942.1"/>
    </source>
</evidence>
<dbReference type="PANTHER" id="PTHR13994:SF26">
    <property type="entry name" value="NUDIX HYDROLASE 5-RELATED"/>
    <property type="match status" value="1"/>
</dbReference>
<evidence type="ECO:0000256" key="1">
    <source>
        <dbReference type="ARBA" id="ARBA00005582"/>
    </source>
</evidence>
<evidence type="ECO:0000256" key="2">
    <source>
        <dbReference type="ARBA" id="ARBA00022723"/>
    </source>
</evidence>
<reference evidence="5 6" key="1">
    <citation type="journal article" date="2014" name="PLoS ONE">
        <title>Global Analysis of Gene Expression Profiles in Physic Nut (Jatropha curcas L.) Seedlings Exposed to Salt Stress.</title>
        <authorList>
            <person name="Zhang L."/>
            <person name="Zhang C."/>
            <person name="Wu P."/>
            <person name="Chen Y."/>
            <person name="Li M."/>
            <person name="Jiang H."/>
            <person name="Wu G."/>
        </authorList>
    </citation>
    <scope>NUCLEOTIDE SEQUENCE [LARGE SCALE GENOMIC DNA]</scope>
    <source>
        <strain evidence="6">cv. GZQX0401</strain>
        <tissue evidence="5">Young leaves</tissue>
    </source>
</reference>
<dbReference type="FunFam" id="3.40.630.30:FF:000016">
    <property type="entry name" value="nudix hydrolase 2"/>
    <property type="match status" value="1"/>
</dbReference>
<name>A0A067K1D4_JATCU</name>
<evidence type="ECO:0000256" key="3">
    <source>
        <dbReference type="ARBA" id="ARBA00022801"/>
    </source>
</evidence>
<dbReference type="GO" id="GO:0047631">
    <property type="term" value="F:ADP-ribose diphosphatase activity"/>
    <property type="evidence" value="ECO:0007669"/>
    <property type="project" value="TreeGrafter"/>
</dbReference>